<dbReference type="InterPro" id="IPR003954">
    <property type="entry name" value="RRM_euk-type"/>
</dbReference>
<dbReference type="SUPFAM" id="SSF54928">
    <property type="entry name" value="RNA-binding domain, RBD"/>
    <property type="match status" value="1"/>
</dbReference>
<dbReference type="PANTHER" id="PTHR12620">
    <property type="entry name" value="U2 SNRNP AUXILIARY FACTOR, SMALL SUBUNIT"/>
    <property type="match status" value="1"/>
</dbReference>
<dbReference type="PROSITE" id="PS50103">
    <property type="entry name" value="ZF_C3H1"/>
    <property type="match status" value="2"/>
</dbReference>
<evidence type="ECO:0000256" key="1">
    <source>
        <dbReference type="ARBA" id="ARBA00022723"/>
    </source>
</evidence>
<proteinExistence type="predicted"/>
<keyword evidence="2" id="KW-0677">Repeat</keyword>
<feature type="compositionally biased region" description="Basic residues" evidence="9">
    <location>
        <begin position="393"/>
        <end position="403"/>
    </location>
</feature>
<sequence>MGSHREWRKTVKRERRRRLRVLKAKQRDNTFPEEKDCEVWLEEQKRLEAFEYEQIEKSNIEENRKWMEAEVVAIKRWNALQLKKEQLHQLHLQKEAQRKLEYEIEQKRKKEDEERLKKIEEERRERQSMFMANLEHFLSDKNVDPPAELLQSRHTKPQAESCPFFSKTACCRFGDQCSRNHEYPGVSKILLAPNFFVHFGLSNNKPSEYDTDVMLEYEDSETYKEFVDFFKDVTPEFEKFGRITRFKVCKNYEKHLRGNTYIEYAELRCAVAAYRSLHSRWYGGRQLTLQFCQIDSWNSAICGLASTNRCPKGQSCNFLHVFRNPNDKFDDLRSDRQREYRNRTDSTPTRSWRWSESPEREMPKRDLNSMSSRKSKEEYKKSRSSKDCLRSRNTLKRSHKKRT</sequence>
<evidence type="ECO:0000313" key="13">
    <source>
        <dbReference type="Proteomes" id="UP001549921"/>
    </source>
</evidence>
<evidence type="ECO:0000259" key="11">
    <source>
        <dbReference type="PROSITE" id="PS50103"/>
    </source>
</evidence>
<dbReference type="GO" id="GO:0008270">
    <property type="term" value="F:zinc ion binding"/>
    <property type="evidence" value="ECO:0007669"/>
    <property type="project" value="UniProtKB-KW"/>
</dbReference>
<evidence type="ECO:0000313" key="12">
    <source>
        <dbReference type="EMBL" id="KAL0849081.1"/>
    </source>
</evidence>
<feature type="domain" description="C3H1-type" evidence="11">
    <location>
        <begin position="296"/>
        <end position="323"/>
    </location>
</feature>
<evidence type="ECO:0000256" key="3">
    <source>
        <dbReference type="ARBA" id="ARBA00022771"/>
    </source>
</evidence>
<dbReference type="PRINTS" id="PR01848">
    <property type="entry name" value="U2AUXFACTOR"/>
</dbReference>
<keyword evidence="3 7" id="KW-0863">Zinc-finger</keyword>
<dbReference type="InterPro" id="IPR000571">
    <property type="entry name" value="Znf_CCCH"/>
</dbReference>
<feature type="compositionally biased region" description="Basic and acidic residues" evidence="9">
    <location>
        <begin position="333"/>
        <end position="344"/>
    </location>
</feature>
<dbReference type="PROSITE" id="PS50102">
    <property type="entry name" value="RRM"/>
    <property type="match status" value="1"/>
</dbReference>
<dbReference type="Gene3D" id="3.30.70.330">
    <property type="match status" value="1"/>
</dbReference>
<feature type="compositionally biased region" description="Basic and acidic residues" evidence="9">
    <location>
        <begin position="356"/>
        <end position="367"/>
    </location>
</feature>
<feature type="domain" description="C3H1-type" evidence="11">
    <location>
        <begin position="156"/>
        <end position="184"/>
    </location>
</feature>
<organism evidence="12 13">
    <name type="scientific">Loxostege sticticalis</name>
    <name type="common">Beet webworm moth</name>
    <dbReference type="NCBI Taxonomy" id="481309"/>
    <lineage>
        <taxon>Eukaryota</taxon>
        <taxon>Metazoa</taxon>
        <taxon>Ecdysozoa</taxon>
        <taxon>Arthropoda</taxon>
        <taxon>Hexapoda</taxon>
        <taxon>Insecta</taxon>
        <taxon>Pterygota</taxon>
        <taxon>Neoptera</taxon>
        <taxon>Endopterygota</taxon>
        <taxon>Lepidoptera</taxon>
        <taxon>Glossata</taxon>
        <taxon>Ditrysia</taxon>
        <taxon>Pyraloidea</taxon>
        <taxon>Crambidae</taxon>
        <taxon>Pyraustinae</taxon>
        <taxon>Loxostege</taxon>
    </lineage>
</organism>
<keyword evidence="4 7" id="KW-0862">Zinc</keyword>
<dbReference type="AlphaFoldDB" id="A0ABD0TIN5"/>
<evidence type="ECO:0000256" key="7">
    <source>
        <dbReference type="PROSITE-ProRule" id="PRU00723"/>
    </source>
</evidence>
<evidence type="ECO:0000256" key="2">
    <source>
        <dbReference type="ARBA" id="ARBA00022737"/>
    </source>
</evidence>
<dbReference type="InterPro" id="IPR009145">
    <property type="entry name" value="U2AF_small"/>
</dbReference>
<dbReference type="SMART" id="SM00361">
    <property type="entry name" value="RRM_1"/>
    <property type="match status" value="1"/>
</dbReference>
<evidence type="ECO:0000256" key="8">
    <source>
        <dbReference type="SAM" id="Coils"/>
    </source>
</evidence>
<feature type="domain" description="RRM" evidence="10">
    <location>
        <begin position="215"/>
        <end position="294"/>
    </location>
</feature>
<feature type="region of interest" description="Disordered" evidence="9">
    <location>
        <begin position="333"/>
        <end position="403"/>
    </location>
</feature>
<reference evidence="12 13" key="1">
    <citation type="submission" date="2024-06" db="EMBL/GenBank/DDBJ databases">
        <title>A chromosome-level genome assembly of beet webworm, Loxostege sticticalis.</title>
        <authorList>
            <person name="Zhang Y."/>
        </authorList>
    </citation>
    <scope>NUCLEOTIDE SEQUENCE [LARGE SCALE GENOMIC DNA]</scope>
    <source>
        <strain evidence="12">AQ028</strain>
        <tissue evidence="12">Male pupae</tissue>
    </source>
</reference>
<name>A0ABD0TIN5_LOXSC</name>
<dbReference type="InterPro" id="IPR035979">
    <property type="entry name" value="RBD_domain_sf"/>
</dbReference>
<dbReference type="SMART" id="SM00356">
    <property type="entry name" value="ZnF_C3H1"/>
    <property type="match status" value="2"/>
</dbReference>
<evidence type="ECO:0000256" key="5">
    <source>
        <dbReference type="ARBA" id="ARBA00022884"/>
    </source>
</evidence>
<keyword evidence="1 7" id="KW-0479">Metal-binding</keyword>
<feature type="compositionally biased region" description="Polar residues" evidence="9">
    <location>
        <begin position="345"/>
        <end position="354"/>
    </location>
</feature>
<dbReference type="InterPro" id="IPR012677">
    <property type="entry name" value="Nucleotide-bd_a/b_plait_sf"/>
</dbReference>
<comment type="caution">
    <text evidence="12">The sequence shown here is derived from an EMBL/GenBank/DDBJ whole genome shotgun (WGS) entry which is preliminary data.</text>
</comment>
<evidence type="ECO:0000256" key="9">
    <source>
        <dbReference type="SAM" id="MobiDB-lite"/>
    </source>
</evidence>
<dbReference type="InterPro" id="IPR000504">
    <property type="entry name" value="RRM_dom"/>
</dbReference>
<keyword evidence="8" id="KW-0175">Coiled coil</keyword>
<gene>
    <name evidence="12" type="ORF">ABMA28_013443</name>
</gene>
<dbReference type="GO" id="GO:0003723">
    <property type="term" value="F:RNA binding"/>
    <property type="evidence" value="ECO:0007669"/>
    <property type="project" value="UniProtKB-UniRule"/>
</dbReference>
<dbReference type="SMART" id="SM00360">
    <property type="entry name" value="RRM"/>
    <property type="match status" value="1"/>
</dbReference>
<feature type="coiled-coil region" evidence="8">
    <location>
        <begin position="93"/>
        <end position="129"/>
    </location>
</feature>
<evidence type="ECO:0000256" key="4">
    <source>
        <dbReference type="ARBA" id="ARBA00022833"/>
    </source>
</evidence>
<evidence type="ECO:0000256" key="6">
    <source>
        <dbReference type="PROSITE-ProRule" id="PRU00176"/>
    </source>
</evidence>
<feature type="compositionally biased region" description="Basic and acidic residues" evidence="9">
    <location>
        <begin position="374"/>
        <end position="390"/>
    </location>
</feature>
<feature type="zinc finger region" description="C3H1-type" evidence="7">
    <location>
        <begin position="156"/>
        <end position="184"/>
    </location>
</feature>
<evidence type="ECO:0000259" key="10">
    <source>
        <dbReference type="PROSITE" id="PS50102"/>
    </source>
</evidence>
<feature type="zinc finger region" description="C3H1-type" evidence="7">
    <location>
        <begin position="296"/>
        <end position="323"/>
    </location>
</feature>
<dbReference type="Proteomes" id="UP001549921">
    <property type="component" value="Unassembled WGS sequence"/>
</dbReference>
<dbReference type="Pfam" id="PF00076">
    <property type="entry name" value="RRM_1"/>
    <property type="match status" value="1"/>
</dbReference>
<accession>A0ABD0TIN5</accession>
<protein>
    <submittedName>
        <fullName evidence="12">Uncharacterized protein</fullName>
    </submittedName>
</protein>
<keyword evidence="5 6" id="KW-0694">RNA-binding</keyword>
<dbReference type="EMBL" id="JBEDNZ010000004">
    <property type="protein sequence ID" value="KAL0849081.1"/>
    <property type="molecule type" value="Genomic_DNA"/>
</dbReference>